<comment type="caution">
    <text evidence="2">The sequence shown here is derived from an EMBL/GenBank/DDBJ whole genome shotgun (WGS) entry which is preliminary data.</text>
</comment>
<organism evidence="2 3">
    <name type="scientific">Mucilaginibacter limnophilus</name>
    <dbReference type="NCBI Taxonomy" id="1932778"/>
    <lineage>
        <taxon>Bacteria</taxon>
        <taxon>Pseudomonadati</taxon>
        <taxon>Bacteroidota</taxon>
        <taxon>Sphingobacteriia</taxon>
        <taxon>Sphingobacteriales</taxon>
        <taxon>Sphingobacteriaceae</taxon>
        <taxon>Mucilaginibacter</taxon>
    </lineage>
</organism>
<dbReference type="OrthoDB" id="793529at2"/>
<name>A0A3S2UJL2_9SPHI</name>
<evidence type="ECO:0000313" key="2">
    <source>
        <dbReference type="EMBL" id="RVT98453.1"/>
    </source>
</evidence>
<dbReference type="Proteomes" id="UP000282759">
    <property type="component" value="Unassembled WGS sequence"/>
</dbReference>
<sequence>MKKLKILLLVASLCWVQQSHAQIAIAEAVKLVVKKVIKAIDLKVQRLQNQTIWLQNAQKTLENELSKFRLTEISDWSEKQKMIYDNYYQELLKVKSVIAYYQRIKTLSLKQVAMVSEYQRAWRLFQSDKHFKPGELAEMQRVYLGILEASARNLDQIMLVIHPGKTQMTDQQRLEMINKTGDLLDENYSDLKQYNHQNMILSLQRSKDLIELRTIRQYYGIHE</sequence>
<protein>
    <submittedName>
        <fullName evidence="2">Conjugal transfer protein TraI</fullName>
    </submittedName>
</protein>
<reference evidence="2 3" key="1">
    <citation type="submission" date="2019-01" db="EMBL/GenBank/DDBJ databases">
        <authorList>
            <person name="Chen W.-M."/>
        </authorList>
    </citation>
    <scope>NUCLEOTIDE SEQUENCE [LARGE SCALE GENOMIC DNA]</scope>
    <source>
        <strain evidence="2 3">YBJ-36</strain>
    </source>
</reference>
<keyword evidence="1" id="KW-0732">Signal</keyword>
<feature type="chain" id="PRO_5018783853" evidence="1">
    <location>
        <begin position="22"/>
        <end position="223"/>
    </location>
</feature>
<evidence type="ECO:0000256" key="1">
    <source>
        <dbReference type="SAM" id="SignalP"/>
    </source>
</evidence>
<feature type="signal peptide" evidence="1">
    <location>
        <begin position="1"/>
        <end position="21"/>
    </location>
</feature>
<gene>
    <name evidence="2" type="ORF">EOD41_16825</name>
</gene>
<dbReference type="AlphaFoldDB" id="A0A3S2UJL2"/>
<keyword evidence="3" id="KW-1185">Reference proteome</keyword>
<evidence type="ECO:0000313" key="3">
    <source>
        <dbReference type="Proteomes" id="UP000282759"/>
    </source>
</evidence>
<dbReference type="EMBL" id="SACK01000008">
    <property type="protein sequence ID" value="RVT98453.1"/>
    <property type="molecule type" value="Genomic_DNA"/>
</dbReference>
<proteinExistence type="predicted"/>
<accession>A0A3S2UJL2</accession>
<dbReference type="RefSeq" id="WP_127707063.1">
    <property type="nucleotide sequence ID" value="NZ_SACK01000008.1"/>
</dbReference>